<dbReference type="Proteomes" id="UP000308671">
    <property type="component" value="Unassembled WGS sequence"/>
</dbReference>
<feature type="compositionally biased region" description="Basic and acidic residues" evidence="1">
    <location>
        <begin position="259"/>
        <end position="290"/>
    </location>
</feature>
<protein>
    <submittedName>
        <fullName evidence="2">Uncharacterized protein</fullName>
    </submittedName>
</protein>
<dbReference type="AlphaFoldDB" id="A0A4S8QH85"/>
<accession>A0A4S8QH85</accession>
<name>A0A4S8QH85_9HELO</name>
<evidence type="ECO:0000256" key="1">
    <source>
        <dbReference type="SAM" id="MobiDB-lite"/>
    </source>
</evidence>
<feature type="compositionally biased region" description="Low complexity" evidence="1">
    <location>
        <begin position="202"/>
        <end position="211"/>
    </location>
</feature>
<gene>
    <name evidence="2" type="ORF">BGAL_0854g00010</name>
</gene>
<feature type="compositionally biased region" description="Basic and acidic residues" evidence="1">
    <location>
        <begin position="7"/>
        <end position="20"/>
    </location>
</feature>
<keyword evidence="3" id="KW-1185">Reference proteome</keyword>
<organism evidence="2 3">
    <name type="scientific">Botrytis galanthina</name>
    <dbReference type="NCBI Taxonomy" id="278940"/>
    <lineage>
        <taxon>Eukaryota</taxon>
        <taxon>Fungi</taxon>
        <taxon>Dikarya</taxon>
        <taxon>Ascomycota</taxon>
        <taxon>Pezizomycotina</taxon>
        <taxon>Leotiomycetes</taxon>
        <taxon>Helotiales</taxon>
        <taxon>Sclerotiniaceae</taxon>
        <taxon>Botrytis</taxon>
    </lineage>
</organism>
<dbReference type="EMBL" id="PQXL01000849">
    <property type="protein sequence ID" value="THV43858.1"/>
    <property type="molecule type" value="Genomic_DNA"/>
</dbReference>
<evidence type="ECO:0000313" key="2">
    <source>
        <dbReference type="EMBL" id="THV43858.1"/>
    </source>
</evidence>
<reference evidence="2 3" key="1">
    <citation type="submission" date="2017-12" db="EMBL/GenBank/DDBJ databases">
        <title>Comparative genomics of Botrytis spp.</title>
        <authorList>
            <person name="Valero-Jimenez C.A."/>
            <person name="Tapia P."/>
            <person name="Veloso J."/>
            <person name="Silva-Moreno E."/>
            <person name="Staats M."/>
            <person name="Valdes J.H."/>
            <person name="Van Kan J.A.L."/>
        </authorList>
    </citation>
    <scope>NUCLEOTIDE SEQUENCE [LARGE SCALE GENOMIC DNA]</scope>
    <source>
        <strain evidence="2 3">MUCL435</strain>
    </source>
</reference>
<evidence type="ECO:0000313" key="3">
    <source>
        <dbReference type="Proteomes" id="UP000308671"/>
    </source>
</evidence>
<feature type="region of interest" description="Disordered" evidence="1">
    <location>
        <begin position="1"/>
        <end position="20"/>
    </location>
</feature>
<feature type="compositionally biased region" description="Low complexity" evidence="1">
    <location>
        <begin position="148"/>
        <end position="164"/>
    </location>
</feature>
<comment type="caution">
    <text evidence="2">The sequence shown here is derived from an EMBL/GenBank/DDBJ whole genome shotgun (WGS) entry which is preliminary data.</text>
</comment>
<feature type="compositionally biased region" description="Basic and acidic residues" evidence="1">
    <location>
        <begin position="179"/>
        <end position="201"/>
    </location>
</feature>
<proteinExistence type="predicted"/>
<dbReference type="OrthoDB" id="3562335at2759"/>
<sequence>MSSPQKETPEQKVARLAKGSDVRTYKGHCDTIKDNENLPAVKRYCAATKTYDVTKDKDEVKKFISARGGKASKKDLDKLREANEDIRDFESAEKVKNELAQESHVTKHRNATNAKKSMEEKNAEVIAYHSAKRSAHATKEIRKAAKLLLQPSSSSTGSTQNPSNAGDGNGTQIIPLVGKPDDDRVLGTRLRNEERQRRQFEEATTPAATPAGDSSKKTSRDRPRHRSRNRPNPPTGSKPPASAPEEPQRNSGRHRRSSPHTDMERNFDFYVTEEKNRAEKEARDIERARR</sequence>
<feature type="region of interest" description="Disordered" evidence="1">
    <location>
        <begin position="97"/>
        <end position="290"/>
    </location>
</feature>